<reference evidence="6" key="1">
    <citation type="submission" date="2014-07" db="EMBL/GenBank/DDBJ databases">
        <authorList>
            <person name="Martin A.A"/>
            <person name="De Silva N."/>
        </authorList>
    </citation>
    <scope>NUCLEOTIDE SEQUENCE</scope>
</reference>
<feature type="compositionally biased region" description="Basic and acidic residues" evidence="4">
    <location>
        <begin position="732"/>
        <end position="753"/>
    </location>
</feature>
<feature type="region of interest" description="Disordered" evidence="4">
    <location>
        <begin position="674"/>
        <end position="753"/>
    </location>
</feature>
<dbReference type="PROSITE" id="PS51011">
    <property type="entry name" value="ARID"/>
    <property type="match status" value="1"/>
</dbReference>
<dbReference type="PANTHER" id="PTHR13964:SF27">
    <property type="entry name" value="HAT-TRICK, ISOFORM D"/>
    <property type="match status" value="1"/>
</dbReference>
<evidence type="ECO:0000313" key="6">
    <source>
        <dbReference type="Proteomes" id="UP000035680"/>
    </source>
</evidence>
<feature type="domain" description="ARID" evidence="5">
    <location>
        <begin position="492"/>
        <end position="583"/>
    </location>
</feature>
<dbReference type="STRING" id="75913.A0A0K0FZW5"/>
<dbReference type="InterPro" id="IPR001606">
    <property type="entry name" value="ARID_dom"/>
</dbReference>
<dbReference type="Pfam" id="PF01388">
    <property type="entry name" value="ARID"/>
    <property type="match status" value="1"/>
</dbReference>
<dbReference type="GO" id="GO:0000976">
    <property type="term" value="F:transcription cis-regulatory region binding"/>
    <property type="evidence" value="ECO:0007669"/>
    <property type="project" value="TreeGrafter"/>
</dbReference>
<feature type="compositionally biased region" description="Low complexity" evidence="4">
    <location>
        <begin position="468"/>
        <end position="479"/>
    </location>
</feature>
<feature type="compositionally biased region" description="Basic residues" evidence="4">
    <location>
        <begin position="632"/>
        <end position="641"/>
    </location>
</feature>
<keyword evidence="1" id="KW-0805">Transcription regulation</keyword>
<dbReference type="PANTHER" id="PTHR13964">
    <property type="entry name" value="RBP-RELATED"/>
    <property type="match status" value="1"/>
</dbReference>
<proteinExistence type="predicted"/>
<organism evidence="6 7">
    <name type="scientific">Strongyloides venezuelensis</name>
    <name type="common">Threadworm</name>
    <dbReference type="NCBI Taxonomy" id="75913"/>
    <lineage>
        <taxon>Eukaryota</taxon>
        <taxon>Metazoa</taxon>
        <taxon>Ecdysozoa</taxon>
        <taxon>Nematoda</taxon>
        <taxon>Chromadorea</taxon>
        <taxon>Rhabditida</taxon>
        <taxon>Tylenchina</taxon>
        <taxon>Panagrolaimomorpha</taxon>
        <taxon>Strongyloidoidea</taxon>
        <taxon>Strongyloididae</taxon>
        <taxon>Strongyloides</taxon>
    </lineage>
</organism>
<feature type="compositionally biased region" description="Polar residues" evidence="4">
    <location>
        <begin position="683"/>
        <end position="697"/>
    </location>
</feature>
<reference evidence="7" key="2">
    <citation type="submission" date="2015-08" db="UniProtKB">
        <authorList>
            <consortium name="WormBaseParasite"/>
        </authorList>
    </citation>
    <scope>IDENTIFICATION</scope>
</reference>
<dbReference type="AlphaFoldDB" id="A0A0K0FZW5"/>
<evidence type="ECO:0000259" key="5">
    <source>
        <dbReference type="PROSITE" id="PS51011"/>
    </source>
</evidence>
<evidence type="ECO:0000256" key="3">
    <source>
        <dbReference type="ARBA" id="ARBA00023242"/>
    </source>
</evidence>
<evidence type="ECO:0000256" key="2">
    <source>
        <dbReference type="ARBA" id="ARBA00023163"/>
    </source>
</evidence>
<dbReference type="GO" id="GO:0005634">
    <property type="term" value="C:nucleus"/>
    <property type="evidence" value="ECO:0007669"/>
    <property type="project" value="TreeGrafter"/>
</dbReference>
<evidence type="ECO:0000256" key="1">
    <source>
        <dbReference type="ARBA" id="ARBA00023015"/>
    </source>
</evidence>
<dbReference type="Gene3D" id="2.30.30.140">
    <property type="match status" value="3"/>
</dbReference>
<keyword evidence="2" id="KW-0804">Transcription</keyword>
<dbReference type="InterPro" id="IPR036431">
    <property type="entry name" value="ARID_dom_sf"/>
</dbReference>
<evidence type="ECO:0000256" key="4">
    <source>
        <dbReference type="SAM" id="MobiDB-lite"/>
    </source>
</evidence>
<dbReference type="InterPro" id="IPR016197">
    <property type="entry name" value="Chromo-like_dom_sf"/>
</dbReference>
<keyword evidence="6" id="KW-1185">Reference proteome</keyword>
<dbReference type="SUPFAM" id="SSF46774">
    <property type="entry name" value="ARID-like"/>
    <property type="match status" value="1"/>
</dbReference>
<evidence type="ECO:0000313" key="7">
    <source>
        <dbReference type="WBParaSite" id="SVE_1799500.2"/>
    </source>
</evidence>
<feature type="region of interest" description="Disordered" evidence="4">
    <location>
        <begin position="462"/>
        <end position="489"/>
    </location>
</feature>
<dbReference type="Proteomes" id="UP000035680">
    <property type="component" value="Unassembled WGS sequence"/>
</dbReference>
<keyword evidence="3" id="KW-0539">Nucleus</keyword>
<dbReference type="WBParaSite" id="SVE_1799500.2">
    <property type="protein sequence ID" value="SVE_1799500.2"/>
    <property type="gene ID" value="SVE_1799500"/>
</dbReference>
<dbReference type="GO" id="GO:0006357">
    <property type="term" value="P:regulation of transcription by RNA polymerase II"/>
    <property type="evidence" value="ECO:0007669"/>
    <property type="project" value="TreeGrafter"/>
</dbReference>
<sequence>MNIQPGEAPFLSEGLEVSAKFKGAFCEAKIKKIVKKDIKVNVLLKEAPFGSSVIEPECIVSGSCEVNQNVIIKLKDRNIKAAIRQIRDFSRYWVEFDDGDEKELSRNQVKLKGKKHFQGEINMNEMPLNNPDKLKIDTKSENGDDLGRPKRITNCIFSKQNLIKNSYEFSNEGDFTMMKKCYNRQNVHHYRDSFFLPINDRSCRGASIMSSRSRTPLSNDNSYIDNKIEKIKNGSRNSPVVSSSTPTRNATDNKYFPFDLGTIDNFTVGRVVLSLGKENDFSRAAPSVIVSLKAYKAFSTNLKVPTEENEIPLISFVTSKFFIAQQETLRPFNGKCLEYLPTPSVFLKSAYSKAQAFLDNGELPKGIEQQWVFYKEKKNASSPKRKDKVMNKEEEKEVKKNGREVKEIKCNENKSSNIRNSDDEKLNNIKKIPVPVNNNTKEKEAIENGTEIEEKVEEKQEFISSCGSDKTSSVTSYSSSEDEEEEDVKEYQEKKDNFIARFYSYVGNIYQNFIELPSVTPDEVLDIYKLTKVIVKLGGARIRTNNKWPLVYKKMHLENTDLSLPKLIEFYDRYLHGFLKVNKNLGWSAADSCKDSYGFTTKRRTSNVVDKKVTSPAPQEAPPRLDTSVLQKPKKRGRKPKEKLNTDVKSPTAEVVEQVVSSVPDTPTEILKEVQDLSDRKSPQITSPKVDNESSGSVPRPLKRERTKSESGGLQLEDEITPPKRKIPKRKCREESMVRERSEPRNSHEKSIEKDKTEIVGRGKSELGDNYCNANIFTMFSVGQKMLGYADDSYWDLRILSYEQPDKKVLVRRIKEICGPDMVFSKLQKKLLKGVMANMSCFVHYLRWNSRYDEQLGLDRIYLLKSDQAVFESQFSESLPENLMKEIVEWCNSSDGIKSVKYTCYEPDEEEDDKVASEDKVAESSGNTDFLGKEEVADFRVEGNKLDNGFKDLEEIVSNKNSNLIVTADDFLKKKQDEVEEKEVILKEVEIVKTPQISSVEFLSFLEKEPLKESVYFVCNEFQENDSSETIDDLTLECSELYDESPDLEDIGNEKSPLHSQLKSAIRKKAKRLNQYIPSEIRKRRLQNPQFEENEELIYECPEPCVKALLKKYDEPVTEDYLKLTTLIMSDDEEFSEIDKFLNNESLPTTKDIEEIKFNKDIITEKLGILRQYYTKNWLDLEEEDDRIMKYLFEKDIAAHRKRKQHDDSPSCQVFEKIIEDERLDERSQENGE</sequence>
<dbReference type="InterPro" id="IPR051232">
    <property type="entry name" value="ARID/SWI1_ChromRemod"/>
</dbReference>
<feature type="region of interest" description="Disordered" evidence="4">
    <location>
        <begin position="605"/>
        <end position="652"/>
    </location>
</feature>
<dbReference type="SUPFAM" id="SSF54160">
    <property type="entry name" value="Chromo domain-like"/>
    <property type="match status" value="1"/>
</dbReference>
<dbReference type="Gene3D" id="1.10.150.60">
    <property type="entry name" value="ARID DNA-binding domain"/>
    <property type="match status" value="1"/>
</dbReference>
<name>A0A0K0FZW5_STRVS</name>
<dbReference type="CDD" id="cd16100">
    <property type="entry name" value="ARID"/>
    <property type="match status" value="1"/>
</dbReference>
<accession>A0A0K0FZW5</accession>
<dbReference type="SMART" id="SM00501">
    <property type="entry name" value="BRIGHT"/>
    <property type="match status" value="1"/>
</dbReference>
<protein>
    <submittedName>
        <fullName evidence="7">ARID domain-containing protein</fullName>
    </submittedName>
</protein>